<evidence type="ECO:0000313" key="1">
    <source>
        <dbReference type="EMBL" id="KAI3758353.1"/>
    </source>
</evidence>
<dbReference type="EMBL" id="CM042048">
    <property type="protein sequence ID" value="KAI3758353.1"/>
    <property type="molecule type" value="Genomic_DNA"/>
</dbReference>
<gene>
    <name evidence="1" type="ORF">L6452_05913</name>
</gene>
<reference evidence="2" key="1">
    <citation type="journal article" date="2022" name="Mol. Ecol. Resour.">
        <title>The genomes of chicory, endive, great burdock and yacon provide insights into Asteraceae palaeo-polyploidization history and plant inulin production.</title>
        <authorList>
            <person name="Fan W."/>
            <person name="Wang S."/>
            <person name="Wang H."/>
            <person name="Wang A."/>
            <person name="Jiang F."/>
            <person name="Liu H."/>
            <person name="Zhao H."/>
            <person name="Xu D."/>
            <person name="Zhang Y."/>
        </authorList>
    </citation>
    <scope>NUCLEOTIDE SEQUENCE [LARGE SCALE GENOMIC DNA]</scope>
    <source>
        <strain evidence="2">cv. Niubang</strain>
    </source>
</reference>
<dbReference type="Proteomes" id="UP001055879">
    <property type="component" value="Linkage Group LG02"/>
</dbReference>
<organism evidence="1 2">
    <name type="scientific">Arctium lappa</name>
    <name type="common">Greater burdock</name>
    <name type="synonym">Lappa major</name>
    <dbReference type="NCBI Taxonomy" id="4217"/>
    <lineage>
        <taxon>Eukaryota</taxon>
        <taxon>Viridiplantae</taxon>
        <taxon>Streptophyta</taxon>
        <taxon>Embryophyta</taxon>
        <taxon>Tracheophyta</taxon>
        <taxon>Spermatophyta</taxon>
        <taxon>Magnoliopsida</taxon>
        <taxon>eudicotyledons</taxon>
        <taxon>Gunneridae</taxon>
        <taxon>Pentapetalae</taxon>
        <taxon>asterids</taxon>
        <taxon>campanulids</taxon>
        <taxon>Asterales</taxon>
        <taxon>Asteraceae</taxon>
        <taxon>Carduoideae</taxon>
        <taxon>Cardueae</taxon>
        <taxon>Arctiinae</taxon>
        <taxon>Arctium</taxon>
    </lineage>
</organism>
<protein>
    <submittedName>
        <fullName evidence="1">Uncharacterized protein</fullName>
    </submittedName>
</protein>
<reference evidence="1 2" key="2">
    <citation type="journal article" date="2022" name="Mol. Ecol. Resour.">
        <title>The genomes of chicory, endive, great burdock and yacon provide insights into Asteraceae paleo-polyploidization history and plant inulin production.</title>
        <authorList>
            <person name="Fan W."/>
            <person name="Wang S."/>
            <person name="Wang H."/>
            <person name="Wang A."/>
            <person name="Jiang F."/>
            <person name="Liu H."/>
            <person name="Zhao H."/>
            <person name="Xu D."/>
            <person name="Zhang Y."/>
        </authorList>
    </citation>
    <scope>NUCLEOTIDE SEQUENCE [LARGE SCALE GENOMIC DNA]</scope>
    <source>
        <strain evidence="2">cv. Niubang</strain>
    </source>
</reference>
<keyword evidence="2" id="KW-1185">Reference proteome</keyword>
<proteinExistence type="predicted"/>
<comment type="caution">
    <text evidence="1">The sequence shown here is derived from an EMBL/GenBank/DDBJ whole genome shotgun (WGS) entry which is preliminary data.</text>
</comment>
<accession>A0ACB9EIE7</accession>
<evidence type="ECO:0000313" key="2">
    <source>
        <dbReference type="Proteomes" id="UP001055879"/>
    </source>
</evidence>
<sequence>MSTTTTWRGRTKEPTTTVSLSATTQPLPLRPSPPLSTTTSLPSLVAYVAIDTFAGQCCSLLCLPITWVPVGLPRMVKSGDIGVLKEKKTRRNSESSDISCGLSHAESSLSYWMGSPGGLADVNQISGRGHIWGALGHMTKYARKGLGVHTRDASNIRMRHEPHRKARGGKGILNPVTGLPFSKVLLSFFLIFPISPHLPHLLSTLSFSFHFFSFVRFLGDCETLWRKASLRISRVFDDPILSM</sequence>
<name>A0ACB9EIE7_ARCLA</name>